<evidence type="ECO:0008006" key="4">
    <source>
        <dbReference type="Google" id="ProtNLM"/>
    </source>
</evidence>
<name>A0A067LW60_BOTB1</name>
<reference evidence="3" key="1">
    <citation type="journal article" date="2014" name="Proc. Natl. Acad. Sci. U.S.A.">
        <title>Extensive sampling of basidiomycete genomes demonstrates inadequacy of the white-rot/brown-rot paradigm for wood decay fungi.</title>
        <authorList>
            <person name="Riley R."/>
            <person name="Salamov A.A."/>
            <person name="Brown D.W."/>
            <person name="Nagy L.G."/>
            <person name="Floudas D."/>
            <person name="Held B.W."/>
            <person name="Levasseur A."/>
            <person name="Lombard V."/>
            <person name="Morin E."/>
            <person name="Otillar R."/>
            <person name="Lindquist E.A."/>
            <person name="Sun H."/>
            <person name="LaButti K.M."/>
            <person name="Schmutz J."/>
            <person name="Jabbour D."/>
            <person name="Luo H."/>
            <person name="Baker S.E."/>
            <person name="Pisabarro A.G."/>
            <person name="Walton J.D."/>
            <person name="Blanchette R.A."/>
            <person name="Henrissat B."/>
            <person name="Martin F."/>
            <person name="Cullen D."/>
            <person name="Hibbett D.S."/>
            <person name="Grigoriev I.V."/>
        </authorList>
    </citation>
    <scope>NUCLEOTIDE SEQUENCE [LARGE SCALE GENOMIC DNA]</scope>
    <source>
        <strain evidence="3">FD-172 SS1</strain>
    </source>
</reference>
<evidence type="ECO:0000256" key="1">
    <source>
        <dbReference type="SAM" id="MobiDB-lite"/>
    </source>
</evidence>
<feature type="region of interest" description="Disordered" evidence="1">
    <location>
        <begin position="178"/>
        <end position="200"/>
    </location>
</feature>
<dbReference type="Proteomes" id="UP000027195">
    <property type="component" value="Unassembled WGS sequence"/>
</dbReference>
<evidence type="ECO:0000313" key="2">
    <source>
        <dbReference type="EMBL" id="KDQ06525.1"/>
    </source>
</evidence>
<accession>A0A067LW60</accession>
<dbReference type="AlphaFoldDB" id="A0A067LW60"/>
<protein>
    <recommendedName>
        <fullName evidence="4">F-box domain-containing protein</fullName>
    </recommendedName>
</protein>
<dbReference type="HOGENOM" id="CLU_1366039_0_0_1"/>
<dbReference type="InParanoid" id="A0A067LW60"/>
<proteinExistence type="predicted"/>
<evidence type="ECO:0000313" key="3">
    <source>
        <dbReference type="Proteomes" id="UP000027195"/>
    </source>
</evidence>
<dbReference type="EMBL" id="KL198133">
    <property type="protein sequence ID" value="KDQ06525.1"/>
    <property type="molecule type" value="Genomic_DNA"/>
</dbReference>
<organism evidence="2 3">
    <name type="scientific">Botryobasidium botryosum (strain FD-172 SS1)</name>
    <dbReference type="NCBI Taxonomy" id="930990"/>
    <lineage>
        <taxon>Eukaryota</taxon>
        <taxon>Fungi</taxon>
        <taxon>Dikarya</taxon>
        <taxon>Basidiomycota</taxon>
        <taxon>Agaricomycotina</taxon>
        <taxon>Agaricomycetes</taxon>
        <taxon>Cantharellales</taxon>
        <taxon>Botryobasidiaceae</taxon>
        <taxon>Botryobasidium</taxon>
    </lineage>
</organism>
<sequence>MPCLQTLDLGYASSRFLRSLLSLIRPTSSLQSLHIVDEYAGLDELIHPADRTSALEFDDFMATDADDFLRSRMFDRLPSLTSESPSFSNCPPRLVRALAITHSSHLCPGVESISLEACDIKAASLIATIRSRTEQGAIVHLVRERGTYLRELRIYPSSKDGWNAVRALKQLPIRVKAKDWGNGEESDEESDEDRDEDEER</sequence>
<keyword evidence="3" id="KW-1185">Reference proteome</keyword>
<feature type="compositionally biased region" description="Acidic residues" evidence="1">
    <location>
        <begin position="182"/>
        <end position="200"/>
    </location>
</feature>
<gene>
    <name evidence="2" type="ORF">BOTBODRAFT_193015</name>
</gene>